<reference evidence="3" key="1">
    <citation type="submission" date="2020-08" db="EMBL/GenBank/DDBJ databases">
        <title>Multicomponent nature underlies the extraordinary mechanical properties of spider dragline silk.</title>
        <authorList>
            <person name="Kono N."/>
            <person name="Nakamura H."/>
            <person name="Mori M."/>
            <person name="Yoshida Y."/>
            <person name="Ohtoshi R."/>
            <person name="Malay A.D."/>
            <person name="Moran D.A.P."/>
            <person name="Tomita M."/>
            <person name="Numata K."/>
            <person name="Arakawa K."/>
        </authorList>
    </citation>
    <scope>NUCLEOTIDE SEQUENCE</scope>
</reference>
<evidence type="ECO:0000313" key="3">
    <source>
        <dbReference type="EMBL" id="GFU34245.1"/>
    </source>
</evidence>
<keyword evidence="4" id="KW-1185">Reference proteome</keyword>
<keyword evidence="1" id="KW-0175">Coiled coil</keyword>
<name>A0A8X6UNL7_NEPPI</name>
<proteinExistence type="predicted"/>
<organism evidence="3 4">
    <name type="scientific">Nephila pilipes</name>
    <name type="common">Giant wood spider</name>
    <name type="synonym">Nephila maculata</name>
    <dbReference type="NCBI Taxonomy" id="299642"/>
    <lineage>
        <taxon>Eukaryota</taxon>
        <taxon>Metazoa</taxon>
        <taxon>Ecdysozoa</taxon>
        <taxon>Arthropoda</taxon>
        <taxon>Chelicerata</taxon>
        <taxon>Arachnida</taxon>
        <taxon>Araneae</taxon>
        <taxon>Araneomorphae</taxon>
        <taxon>Entelegynae</taxon>
        <taxon>Araneoidea</taxon>
        <taxon>Nephilidae</taxon>
        <taxon>Nephila</taxon>
    </lineage>
</organism>
<dbReference type="GO" id="GO:0051087">
    <property type="term" value="F:protein-folding chaperone binding"/>
    <property type="evidence" value="ECO:0007669"/>
    <property type="project" value="InterPro"/>
</dbReference>
<comment type="caution">
    <text evidence="3">The sequence shown here is derived from an EMBL/GenBank/DDBJ whole genome shotgun (WGS) entry which is preliminary data.</text>
</comment>
<evidence type="ECO:0000256" key="2">
    <source>
        <dbReference type="SAM" id="MobiDB-lite"/>
    </source>
</evidence>
<protein>
    <submittedName>
        <fullName evidence="3">BAG family molecular chaperone regulator 2</fullName>
    </submittedName>
</protein>
<dbReference type="EMBL" id="BMAW01034217">
    <property type="protein sequence ID" value="GFU34245.1"/>
    <property type="molecule type" value="Genomic_DNA"/>
</dbReference>
<feature type="compositionally biased region" description="Polar residues" evidence="2">
    <location>
        <begin position="1"/>
        <end position="12"/>
    </location>
</feature>
<dbReference type="GO" id="GO:0050821">
    <property type="term" value="P:protein stabilization"/>
    <property type="evidence" value="ECO:0007669"/>
    <property type="project" value="TreeGrafter"/>
</dbReference>
<dbReference type="InterPro" id="IPR037689">
    <property type="entry name" value="BAG2"/>
</dbReference>
<evidence type="ECO:0000313" key="4">
    <source>
        <dbReference type="Proteomes" id="UP000887013"/>
    </source>
</evidence>
<feature type="coiled-coil region" evidence="1">
    <location>
        <begin position="26"/>
        <end position="53"/>
    </location>
</feature>
<dbReference type="PANTHER" id="PTHR12334:SF6">
    <property type="entry name" value="BAG FAMILY MOLECULAR CHAPERONE REGULATOR 2"/>
    <property type="match status" value="1"/>
</dbReference>
<dbReference type="Gene3D" id="1.20.58.890">
    <property type="match status" value="1"/>
</dbReference>
<evidence type="ECO:0000256" key="1">
    <source>
        <dbReference type="SAM" id="Coils"/>
    </source>
</evidence>
<dbReference type="Proteomes" id="UP000887013">
    <property type="component" value="Unassembled WGS sequence"/>
</dbReference>
<sequence length="184" mass="21168">MSNQNRGNTNGSYKKFHRSESVPNTTRRLVEMLDRVEERVELLREQATAVETERSALLQILSTIRSHKDLDRITEGEKEEIEITAQRLLNRTLTVEINVSIPRNEVQQKALKNVKKLYDDLLVIMQSDFTNAKVVLEEYINACRSECRGSYNPKFQAAILECTADDQKKIRKQLESLSNSMPGI</sequence>
<feature type="region of interest" description="Disordered" evidence="2">
    <location>
        <begin position="1"/>
        <end position="22"/>
    </location>
</feature>
<dbReference type="GO" id="GO:0000774">
    <property type="term" value="F:adenyl-nucleotide exchange factor activity"/>
    <property type="evidence" value="ECO:0007669"/>
    <property type="project" value="InterPro"/>
</dbReference>
<dbReference type="OrthoDB" id="6284251at2759"/>
<gene>
    <name evidence="3" type="primary">BAG2</name>
    <name evidence="3" type="ORF">NPIL_35761</name>
</gene>
<accession>A0A8X6UNL7</accession>
<dbReference type="PANTHER" id="PTHR12334">
    <property type="entry name" value="BAG FAMILY MOLECULAR CHAPERONE REGULATOR 2"/>
    <property type="match status" value="1"/>
</dbReference>
<dbReference type="AlphaFoldDB" id="A0A8X6UNL7"/>